<name>A0ABZ2C2E7_9PROT</name>
<comment type="function">
    <text evidence="6">Methylates the ribose at the nucleotide 34 wobble position in the two leucyl isoacceptors tRNA(Leu)(CmAA) and tRNA(Leu)(cmnm5UmAA). Catalyzes the methyl transfer from S-adenosyl-L-methionine to the 2'-OH of the wobble nucleotide.</text>
</comment>
<feature type="binding site" evidence="6">
    <location>
        <position position="119"/>
    </location>
    <ligand>
        <name>S-adenosyl-L-methionine</name>
        <dbReference type="ChEBI" id="CHEBI:59789"/>
    </ligand>
</feature>
<dbReference type="SUPFAM" id="SSF75217">
    <property type="entry name" value="alpha/beta knot"/>
    <property type="match status" value="1"/>
</dbReference>
<evidence type="ECO:0000313" key="9">
    <source>
        <dbReference type="Proteomes" id="UP001330434"/>
    </source>
</evidence>
<evidence type="ECO:0000256" key="3">
    <source>
        <dbReference type="ARBA" id="ARBA00022679"/>
    </source>
</evidence>
<proteinExistence type="inferred from homology"/>
<comment type="catalytic activity">
    <reaction evidence="6">
        <text>cytidine(34) in tRNA + S-adenosyl-L-methionine = 2'-O-methylcytidine(34) in tRNA + S-adenosyl-L-homocysteine + H(+)</text>
        <dbReference type="Rhea" id="RHEA:43084"/>
        <dbReference type="Rhea" id="RHEA-COMP:10331"/>
        <dbReference type="Rhea" id="RHEA-COMP:10332"/>
        <dbReference type="ChEBI" id="CHEBI:15378"/>
        <dbReference type="ChEBI" id="CHEBI:57856"/>
        <dbReference type="ChEBI" id="CHEBI:59789"/>
        <dbReference type="ChEBI" id="CHEBI:74495"/>
        <dbReference type="ChEBI" id="CHEBI:82748"/>
        <dbReference type="EC" id="2.1.1.207"/>
    </reaction>
</comment>
<dbReference type="EC" id="2.1.1.207" evidence="6"/>
<keyword evidence="1 6" id="KW-0963">Cytoplasm</keyword>
<dbReference type="InterPro" id="IPR029028">
    <property type="entry name" value="Alpha/beta_knot_MTases"/>
</dbReference>
<dbReference type="InterPro" id="IPR001537">
    <property type="entry name" value="SpoU_MeTrfase"/>
</dbReference>
<sequence>MRLCLVHPEIPQNVGTLIRLGACLNVPIDVIEPCGFLFTDKKLKRAGMDYMDLAVLHRYDSWEVYQKTRMPGRLIALAPRASTYHHEFSFAPNDILVLGQESLGLNEMTLKACEALVAIPQVSKTRSLNVAIAGAIVLGEALRQTQGFTF</sequence>
<comment type="similarity">
    <text evidence="6">Belongs to the class IV-like SAM-binding methyltransferase superfamily. RNA methyltransferase TrmH family. TrmL subfamily.</text>
</comment>
<dbReference type="InterPro" id="IPR029026">
    <property type="entry name" value="tRNA_m1G_MTases_N"/>
</dbReference>
<feature type="binding site" evidence="6">
    <location>
        <position position="77"/>
    </location>
    <ligand>
        <name>S-adenosyl-L-methionine</name>
        <dbReference type="ChEBI" id="CHEBI:59789"/>
    </ligand>
</feature>
<gene>
    <name evidence="6" type="primary">trmL</name>
    <name evidence="8" type="ORF">Bealeia1_00830</name>
</gene>
<evidence type="ECO:0000256" key="1">
    <source>
        <dbReference type="ARBA" id="ARBA00022490"/>
    </source>
</evidence>
<dbReference type="PANTHER" id="PTHR42971:SF1">
    <property type="entry name" value="TRNA (CYTIDINE(34)-2'-O)-METHYLTRANSFERASE"/>
    <property type="match status" value="1"/>
</dbReference>
<evidence type="ECO:0000259" key="7">
    <source>
        <dbReference type="Pfam" id="PF00588"/>
    </source>
</evidence>
<dbReference type="Pfam" id="PF00588">
    <property type="entry name" value="SpoU_methylase"/>
    <property type="match status" value="1"/>
</dbReference>
<feature type="domain" description="tRNA/rRNA methyltransferase SpoU type" evidence="7">
    <location>
        <begin position="2"/>
        <end position="138"/>
    </location>
</feature>
<accession>A0ABZ2C2E7</accession>
<feature type="binding site" evidence="6">
    <location>
        <position position="127"/>
    </location>
    <ligand>
        <name>S-adenosyl-L-methionine</name>
        <dbReference type="ChEBI" id="CHEBI:59789"/>
    </ligand>
</feature>
<protein>
    <recommendedName>
        <fullName evidence="6">tRNA (cytidine(34)-2'-O)-methyltransferase</fullName>
        <ecNumber evidence="6">2.1.1.207</ecNumber>
    </recommendedName>
    <alternativeName>
        <fullName evidence="6">tRNA (cytidine/uridine-2'-O-)-methyltransferase TrmL</fullName>
    </alternativeName>
</protein>
<dbReference type="PANTHER" id="PTHR42971">
    <property type="entry name" value="TRNA (CYTIDINE(34)-2'-O)-METHYLTRANSFERASE"/>
    <property type="match status" value="1"/>
</dbReference>
<comment type="subunit">
    <text evidence="6">Homodimer.</text>
</comment>
<comment type="subcellular location">
    <subcellularLocation>
        <location evidence="6">Cytoplasm</location>
    </subcellularLocation>
</comment>
<keyword evidence="2 6" id="KW-0489">Methyltransferase</keyword>
<evidence type="ECO:0000256" key="4">
    <source>
        <dbReference type="ARBA" id="ARBA00022691"/>
    </source>
</evidence>
<evidence type="ECO:0000313" key="8">
    <source>
        <dbReference type="EMBL" id="WVX66649.1"/>
    </source>
</evidence>
<dbReference type="InterPro" id="IPR016914">
    <property type="entry name" value="TrmL"/>
</dbReference>
<keyword evidence="3 6" id="KW-0808">Transferase</keyword>
<dbReference type="Proteomes" id="UP001330434">
    <property type="component" value="Chromosome"/>
</dbReference>
<dbReference type="RefSeq" id="WP_331255497.1">
    <property type="nucleotide sequence ID" value="NZ_CP133270.1"/>
</dbReference>
<dbReference type="PIRSF" id="PIRSF029256">
    <property type="entry name" value="SpoU_TrmH_prd"/>
    <property type="match status" value="1"/>
</dbReference>
<evidence type="ECO:0000256" key="6">
    <source>
        <dbReference type="HAMAP-Rule" id="MF_01885"/>
    </source>
</evidence>
<evidence type="ECO:0000256" key="2">
    <source>
        <dbReference type="ARBA" id="ARBA00022603"/>
    </source>
</evidence>
<keyword evidence="9" id="KW-1185">Reference proteome</keyword>
<keyword evidence="4 6" id="KW-0949">S-adenosyl-L-methionine</keyword>
<feature type="binding site" evidence="6">
    <location>
        <position position="99"/>
    </location>
    <ligand>
        <name>S-adenosyl-L-methionine</name>
        <dbReference type="ChEBI" id="CHEBI:59789"/>
    </ligand>
</feature>
<reference evidence="8 9" key="1">
    <citation type="journal article" date="2024" name="Environ. Microbiol.">
        <title>Novel evolutionary insights on the interactions of the Holosporales (Alphaproteobacteria) with eukaryotic hosts from comparative genomics.</title>
        <authorList>
            <person name="Giovannini M."/>
            <person name="Petroni G."/>
            <person name="Castelli M."/>
        </authorList>
    </citation>
    <scope>NUCLEOTIDE SEQUENCE [LARGE SCALE GENOMIC DNA]</scope>
    <source>
        <strain evidence="8 9">US_Bl 15I1</strain>
    </source>
</reference>
<dbReference type="CDD" id="cd18094">
    <property type="entry name" value="SpoU-like_TrmL"/>
    <property type="match status" value="1"/>
</dbReference>
<evidence type="ECO:0000256" key="5">
    <source>
        <dbReference type="ARBA" id="ARBA00022694"/>
    </source>
</evidence>
<dbReference type="EMBL" id="CP133270">
    <property type="protein sequence ID" value="WVX66649.1"/>
    <property type="molecule type" value="Genomic_DNA"/>
</dbReference>
<dbReference type="HAMAP" id="MF_01885">
    <property type="entry name" value="tRNA_methyltr_TrmL"/>
    <property type="match status" value="1"/>
</dbReference>
<organism evidence="8 9">
    <name type="scientific">Candidatus Bealeia paramacronuclearis</name>
    <dbReference type="NCBI Taxonomy" id="1921001"/>
    <lineage>
        <taxon>Bacteria</taxon>
        <taxon>Pseudomonadati</taxon>
        <taxon>Pseudomonadota</taxon>
        <taxon>Alphaproteobacteria</taxon>
        <taxon>Holosporales</taxon>
        <taxon>Holosporaceae</taxon>
        <taxon>Candidatus Bealeia</taxon>
    </lineage>
</organism>
<keyword evidence="5 6" id="KW-0819">tRNA processing</keyword>
<comment type="catalytic activity">
    <reaction evidence="6">
        <text>5-carboxymethylaminomethyluridine(34) in tRNA(Leu) + S-adenosyl-L-methionine = 5-carboxymethylaminomethyl-2'-O-methyluridine(34) in tRNA(Leu) + S-adenosyl-L-homocysteine + H(+)</text>
        <dbReference type="Rhea" id="RHEA:43088"/>
        <dbReference type="Rhea" id="RHEA-COMP:10333"/>
        <dbReference type="Rhea" id="RHEA-COMP:10334"/>
        <dbReference type="ChEBI" id="CHEBI:15378"/>
        <dbReference type="ChEBI" id="CHEBI:57856"/>
        <dbReference type="ChEBI" id="CHEBI:59789"/>
        <dbReference type="ChEBI" id="CHEBI:74508"/>
        <dbReference type="ChEBI" id="CHEBI:74511"/>
        <dbReference type="EC" id="2.1.1.207"/>
    </reaction>
</comment>
<dbReference type="Gene3D" id="3.40.1280.10">
    <property type="match status" value="1"/>
</dbReference>